<keyword evidence="4" id="KW-0863">Zinc-finger</keyword>
<evidence type="ECO:0000313" key="6">
    <source>
        <dbReference type="EMBL" id="EGT37388.1"/>
    </source>
</evidence>
<keyword evidence="2" id="KW-0804">Transcription</keyword>
<evidence type="ECO:0000313" key="7">
    <source>
        <dbReference type="Proteomes" id="UP000008068"/>
    </source>
</evidence>
<evidence type="ECO:0000256" key="1">
    <source>
        <dbReference type="ARBA" id="ARBA00023015"/>
    </source>
</evidence>
<organism evidence="7">
    <name type="scientific">Caenorhabditis brenneri</name>
    <name type="common">Nematode worm</name>
    <dbReference type="NCBI Taxonomy" id="135651"/>
    <lineage>
        <taxon>Eukaryota</taxon>
        <taxon>Metazoa</taxon>
        <taxon>Ecdysozoa</taxon>
        <taxon>Nematoda</taxon>
        <taxon>Chromadorea</taxon>
        <taxon>Rhabditida</taxon>
        <taxon>Rhabditina</taxon>
        <taxon>Rhabditomorpha</taxon>
        <taxon>Rhabditoidea</taxon>
        <taxon>Rhabditidae</taxon>
        <taxon>Peloderinae</taxon>
        <taxon>Caenorhabditis</taxon>
    </lineage>
</organism>
<dbReference type="SMART" id="SM00401">
    <property type="entry name" value="ZnF_GATA"/>
    <property type="match status" value="1"/>
</dbReference>
<evidence type="ECO:0000256" key="4">
    <source>
        <dbReference type="PROSITE-ProRule" id="PRU00094"/>
    </source>
</evidence>
<evidence type="ECO:0000256" key="3">
    <source>
        <dbReference type="ARBA" id="ARBA00023242"/>
    </source>
</evidence>
<name>G0MMF3_CAEBE</name>
<gene>
    <name evidence="6" type="ORF">CAEBREN_12291</name>
</gene>
<dbReference type="GO" id="GO:0043565">
    <property type="term" value="F:sequence-specific DNA binding"/>
    <property type="evidence" value="ECO:0007669"/>
    <property type="project" value="InterPro"/>
</dbReference>
<keyword evidence="7" id="KW-1185">Reference proteome</keyword>
<keyword evidence="4" id="KW-0862">Zinc</keyword>
<evidence type="ECO:0000256" key="2">
    <source>
        <dbReference type="ARBA" id="ARBA00023163"/>
    </source>
</evidence>
<accession>G0MMF3</accession>
<dbReference type="Proteomes" id="UP000008068">
    <property type="component" value="Unassembled WGS sequence"/>
</dbReference>
<protein>
    <recommendedName>
        <fullName evidence="5">GATA-type domain-containing protein</fullName>
    </recommendedName>
</protein>
<dbReference type="EMBL" id="GL379802">
    <property type="protein sequence ID" value="EGT37388.1"/>
    <property type="molecule type" value="Genomic_DNA"/>
</dbReference>
<keyword evidence="3" id="KW-0539">Nucleus</keyword>
<evidence type="ECO:0000259" key="5">
    <source>
        <dbReference type="PROSITE" id="PS50114"/>
    </source>
</evidence>
<dbReference type="OrthoDB" id="5906809at2759"/>
<feature type="domain" description="GATA-type" evidence="5">
    <location>
        <begin position="123"/>
        <end position="180"/>
    </location>
</feature>
<dbReference type="HOGENOM" id="CLU_1579871_0_0_1"/>
<dbReference type="InParanoid" id="G0MMF3"/>
<dbReference type="GO" id="GO:0006355">
    <property type="term" value="P:regulation of DNA-templated transcription"/>
    <property type="evidence" value="ECO:0007669"/>
    <property type="project" value="InterPro"/>
</dbReference>
<proteinExistence type="predicted"/>
<dbReference type="GO" id="GO:0008270">
    <property type="term" value="F:zinc ion binding"/>
    <property type="evidence" value="ECO:0007669"/>
    <property type="project" value="UniProtKB-KW"/>
</dbReference>
<dbReference type="SUPFAM" id="SSF57716">
    <property type="entry name" value="Glucocorticoid receptor-like (DNA-binding domain)"/>
    <property type="match status" value="1"/>
</dbReference>
<dbReference type="PROSITE" id="PS50114">
    <property type="entry name" value="GATA_ZN_FINGER_2"/>
    <property type="match status" value="1"/>
</dbReference>
<dbReference type="InterPro" id="IPR000679">
    <property type="entry name" value="Znf_GATA"/>
</dbReference>
<dbReference type="Gene3D" id="3.30.50.10">
    <property type="entry name" value="Erythroid Transcription Factor GATA-1, subunit A"/>
    <property type="match status" value="1"/>
</dbReference>
<dbReference type="InterPro" id="IPR013088">
    <property type="entry name" value="Znf_NHR/GATA"/>
</dbReference>
<sequence length="181" mass="19477">MPYPQPLPIPTVTFTTINTIPLPFLNPESLLNLPSNFNFLPTDILTATTGSFPAPSLMHAAPAPSPPTINADGSINIYSPNYVPGYAPTNTSAYSPPMLSPAPAPPLAPAPCAPPAPSTPNAAAPRRKCGNCGTTESCKWRNVTSKINIRCNTCFTYRQRNNKDRPAAAIQYNQEIKMKRI</sequence>
<keyword evidence="4" id="KW-0479">Metal-binding</keyword>
<dbReference type="eggNOG" id="KOG1601">
    <property type="taxonomic scope" value="Eukaryota"/>
</dbReference>
<dbReference type="STRING" id="135651.G0MMF3"/>
<reference evidence="7" key="1">
    <citation type="submission" date="2011-07" db="EMBL/GenBank/DDBJ databases">
        <authorList>
            <consortium name="Caenorhabditis brenneri Sequencing and Analysis Consortium"/>
            <person name="Wilson R.K."/>
        </authorList>
    </citation>
    <scope>NUCLEOTIDE SEQUENCE [LARGE SCALE GENOMIC DNA]</scope>
    <source>
        <strain evidence="7">PB2801</strain>
    </source>
</reference>
<keyword evidence="1" id="KW-0805">Transcription regulation</keyword>
<dbReference type="AlphaFoldDB" id="G0MMF3"/>